<dbReference type="InParanoid" id="G4TLC5"/>
<reference evidence="2 3" key="1">
    <citation type="journal article" date="2011" name="PLoS Pathog.">
        <title>Endophytic Life Strategies Decoded by Genome and Transcriptome Analyses of the Mutualistic Root Symbiont Piriformospora indica.</title>
        <authorList>
            <person name="Zuccaro A."/>
            <person name="Lahrmann U."/>
            <person name="Guldener U."/>
            <person name="Langen G."/>
            <person name="Pfiffi S."/>
            <person name="Biedenkopf D."/>
            <person name="Wong P."/>
            <person name="Samans B."/>
            <person name="Grimm C."/>
            <person name="Basiewicz M."/>
            <person name="Murat C."/>
            <person name="Martin F."/>
            <person name="Kogel K.H."/>
        </authorList>
    </citation>
    <scope>NUCLEOTIDE SEQUENCE [LARGE SCALE GENOMIC DNA]</scope>
    <source>
        <strain evidence="2 3">DSM 11827</strain>
    </source>
</reference>
<keyword evidence="1" id="KW-0812">Transmembrane</keyword>
<accession>G4TLC5</accession>
<keyword evidence="1" id="KW-0472">Membrane</keyword>
<evidence type="ECO:0000313" key="3">
    <source>
        <dbReference type="Proteomes" id="UP000007148"/>
    </source>
</evidence>
<protein>
    <submittedName>
        <fullName evidence="2">Uncharacterized protein</fullName>
    </submittedName>
</protein>
<dbReference type="EMBL" id="CAFZ01000148">
    <property type="protein sequence ID" value="CCA72118.1"/>
    <property type="molecule type" value="Genomic_DNA"/>
</dbReference>
<feature type="transmembrane region" description="Helical" evidence="1">
    <location>
        <begin position="96"/>
        <end position="115"/>
    </location>
</feature>
<feature type="transmembrane region" description="Helical" evidence="1">
    <location>
        <begin position="41"/>
        <end position="66"/>
    </location>
</feature>
<keyword evidence="1" id="KW-1133">Transmembrane helix</keyword>
<evidence type="ECO:0000256" key="1">
    <source>
        <dbReference type="SAM" id="Phobius"/>
    </source>
</evidence>
<dbReference type="HOGENOM" id="CLU_1349390_0_0_1"/>
<dbReference type="Proteomes" id="UP000007148">
    <property type="component" value="Unassembled WGS sequence"/>
</dbReference>
<sequence length="203" mass="21847">MAGFGAYLAFQFVLSSIALSLLLPRIGPVNRACIINRAPPSYTSFVVASSYLCAIPCETIVIVLTVRHAVLSRQSLPSEGDSAALPILKRLYKDGIVYFGVAFLLRISGCFVWFLCPSSLAPFADSCSLALRSIVASRFFLSLRKSIADSVRIAPYTTTIAVDGLGGTIELPPAESEDLGQAMQLSTVSSKKKDIPPTSKYQF</sequence>
<evidence type="ECO:0000313" key="2">
    <source>
        <dbReference type="EMBL" id="CCA72118.1"/>
    </source>
</evidence>
<proteinExistence type="predicted"/>
<dbReference type="OrthoDB" id="3350812at2759"/>
<keyword evidence="3" id="KW-1185">Reference proteome</keyword>
<gene>
    <name evidence="2" type="ORF">PIIN_06054</name>
</gene>
<dbReference type="AlphaFoldDB" id="G4TLC5"/>
<comment type="caution">
    <text evidence="2">The sequence shown here is derived from an EMBL/GenBank/DDBJ whole genome shotgun (WGS) entry which is preliminary data.</text>
</comment>
<name>G4TLC5_SERID</name>
<organism evidence="2 3">
    <name type="scientific">Serendipita indica (strain DSM 11827)</name>
    <name type="common">Root endophyte fungus</name>
    <name type="synonym">Piriformospora indica</name>
    <dbReference type="NCBI Taxonomy" id="1109443"/>
    <lineage>
        <taxon>Eukaryota</taxon>
        <taxon>Fungi</taxon>
        <taxon>Dikarya</taxon>
        <taxon>Basidiomycota</taxon>
        <taxon>Agaricomycotina</taxon>
        <taxon>Agaricomycetes</taxon>
        <taxon>Sebacinales</taxon>
        <taxon>Serendipitaceae</taxon>
        <taxon>Serendipita</taxon>
    </lineage>
</organism>